<comment type="caution">
    <text evidence="1">The sequence shown here is derived from an EMBL/GenBank/DDBJ whole genome shotgun (WGS) entry which is preliminary data.</text>
</comment>
<name>A0ABV6S529_9SPHN</name>
<dbReference type="Proteomes" id="UP001589858">
    <property type="component" value="Unassembled WGS sequence"/>
</dbReference>
<dbReference type="SUPFAM" id="SSF54285">
    <property type="entry name" value="MoaD/ThiS"/>
    <property type="match status" value="1"/>
</dbReference>
<evidence type="ECO:0000313" key="2">
    <source>
        <dbReference type="Proteomes" id="UP001589858"/>
    </source>
</evidence>
<dbReference type="InterPro" id="IPR012675">
    <property type="entry name" value="Beta-grasp_dom_sf"/>
</dbReference>
<proteinExistence type="predicted"/>
<dbReference type="Pfam" id="PF02597">
    <property type="entry name" value="ThiS"/>
    <property type="match status" value="1"/>
</dbReference>
<dbReference type="PANTHER" id="PTHR34472:SF1">
    <property type="entry name" value="SULFUR CARRIER PROTEIN THIS"/>
    <property type="match status" value="1"/>
</dbReference>
<dbReference type="NCBIfam" id="TIGR01683">
    <property type="entry name" value="thiS"/>
    <property type="match status" value="1"/>
</dbReference>
<dbReference type="RefSeq" id="WP_142636526.1">
    <property type="nucleotide sequence ID" value="NZ_JAPCWC010000004.1"/>
</dbReference>
<dbReference type="PANTHER" id="PTHR34472">
    <property type="entry name" value="SULFUR CARRIER PROTEIN THIS"/>
    <property type="match status" value="1"/>
</dbReference>
<evidence type="ECO:0000313" key="1">
    <source>
        <dbReference type="EMBL" id="MFC0684336.1"/>
    </source>
</evidence>
<keyword evidence="2" id="KW-1185">Reference proteome</keyword>
<sequence>MAADISLTVNGEPRRTASGSSIADLVAEIGLDPRKVAVEHNGEIAPRSTLGDVMLSDGDVLEIVHFVGGG</sequence>
<dbReference type="CDD" id="cd00565">
    <property type="entry name" value="Ubl_ThiS"/>
    <property type="match status" value="1"/>
</dbReference>
<dbReference type="InterPro" id="IPR010035">
    <property type="entry name" value="Thi_S"/>
</dbReference>
<accession>A0ABV6S529</accession>
<dbReference type="InterPro" id="IPR016155">
    <property type="entry name" value="Mopterin_synth/thiamin_S_b"/>
</dbReference>
<organism evidence="1 2">
    <name type="scientific">Novosphingobium clariflavum</name>
    <dbReference type="NCBI Taxonomy" id="2029884"/>
    <lineage>
        <taxon>Bacteria</taxon>
        <taxon>Pseudomonadati</taxon>
        <taxon>Pseudomonadota</taxon>
        <taxon>Alphaproteobacteria</taxon>
        <taxon>Sphingomonadales</taxon>
        <taxon>Sphingomonadaceae</taxon>
        <taxon>Novosphingobium</taxon>
    </lineage>
</organism>
<protein>
    <submittedName>
        <fullName evidence="1">Sulfur carrier protein ThiS</fullName>
    </submittedName>
</protein>
<gene>
    <name evidence="1" type="primary">thiS</name>
    <name evidence="1" type="ORF">ACFFF8_06995</name>
</gene>
<reference evidence="1 2" key="1">
    <citation type="submission" date="2024-09" db="EMBL/GenBank/DDBJ databases">
        <authorList>
            <person name="Sun Q."/>
            <person name="Mori K."/>
        </authorList>
    </citation>
    <scope>NUCLEOTIDE SEQUENCE [LARGE SCALE GENOMIC DNA]</scope>
    <source>
        <strain evidence="1 2">CICC 11035S</strain>
    </source>
</reference>
<dbReference type="Gene3D" id="3.10.20.30">
    <property type="match status" value="1"/>
</dbReference>
<dbReference type="EMBL" id="JBHLTM010000027">
    <property type="protein sequence ID" value="MFC0684336.1"/>
    <property type="molecule type" value="Genomic_DNA"/>
</dbReference>
<dbReference type="InterPro" id="IPR003749">
    <property type="entry name" value="ThiS/MoaD-like"/>
</dbReference>